<evidence type="ECO:0000313" key="3">
    <source>
        <dbReference type="Proteomes" id="UP000023152"/>
    </source>
</evidence>
<gene>
    <name evidence="2" type="ORF">RFI_19585</name>
</gene>
<comment type="caution">
    <text evidence="2">The sequence shown here is derived from an EMBL/GenBank/DDBJ whole genome shotgun (WGS) entry which is preliminary data.</text>
</comment>
<feature type="compositionally biased region" description="Polar residues" evidence="1">
    <location>
        <begin position="121"/>
        <end position="131"/>
    </location>
</feature>
<feature type="compositionally biased region" description="Basic and acidic residues" evidence="1">
    <location>
        <begin position="38"/>
        <end position="55"/>
    </location>
</feature>
<sequence>MSTEKLQSGNNRVKLVVTSQHVEYHENDPSTASNNKSVETHDTTKEEERKYTTENERAKHKIELKHDIVEMEEDPSKAFCVEYMIFPKSLVWVWIGYTSCAIGGANKTLQSSSPFSPPSLETMNSDESAATSSANSIRECKMNNLIIAMPSRQSTSLSTHIPLIANEKSRVCNELAIKLCQSLSRVLEKHPSNLNTVQTLSATVRPSGHVTANIDLGRREKGREKKKLQISNYLKKKNDPPFYFKFIKSLL</sequence>
<dbReference type="AlphaFoldDB" id="X6MXC0"/>
<organism evidence="2 3">
    <name type="scientific">Reticulomyxa filosa</name>
    <dbReference type="NCBI Taxonomy" id="46433"/>
    <lineage>
        <taxon>Eukaryota</taxon>
        <taxon>Sar</taxon>
        <taxon>Rhizaria</taxon>
        <taxon>Retaria</taxon>
        <taxon>Foraminifera</taxon>
        <taxon>Monothalamids</taxon>
        <taxon>Reticulomyxidae</taxon>
        <taxon>Reticulomyxa</taxon>
    </lineage>
</organism>
<evidence type="ECO:0000256" key="1">
    <source>
        <dbReference type="SAM" id="MobiDB-lite"/>
    </source>
</evidence>
<accession>X6MXC0</accession>
<protein>
    <submittedName>
        <fullName evidence="2">Uncharacterized protein</fullName>
    </submittedName>
</protein>
<feature type="region of interest" description="Disordered" evidence="1">
    <location>
        <begin position="19"/>
        <end position="55"/>
    </location>
</feature>
<proteinExistence type="predicted"/>
<reference evidence="2 3" key="1">
    <citation type="journal article" date="2013" name="Curr. Biol.">
        <title>The Genome of the Foraminiferan Reticulomyxa filosa.</title>
        <authorList>
            <person name="Glockner G."/>
            <person name="Hulsmann N."/>
            <person name="Schleicher M."/>
            <person name="Noegel A.A."/>
            <person name="Eichinger L."/>
            <person name="Gallinger C."/>
            <person name="Pawlowski J."/>
            <person name="Sierra R."/>
            <person name="Euteneuer U."/>
            <person name="Pillet L."/>
            <person name="Moustafa A."/>
            <person name="Platzer M."/>
            <person name="Groth M."/>
            <person name="Szafranski K."/>
            <person name="Schliwa M."/>
        </authorList>
    </citation>
    <scope>NUCLEOTIDE SEQUENCE [LARGE SCALE GENOMIC DNA]</scope>
</reference>
<name>X6MXC0_RETFI</name>
<dbReference type="EMBL" id="ASPP01016111">
    <property type="protein sequence ID" value="ETO17730.1"/>
    <property type="molecule type" value="Genomic_DNA"/>
</dbReference>
<dbReference type="Proteomes" id="UP000023152">
    <property type="component" value="Unassembled WGS sequence"/>
</dbReference>
<evidence type="ECO:0000313" key="2">
    <source>
        <dbReference type="EMBL" id="ETO17730.1"/>
    </source>
</evidence>
<feature type="region of interest" description="Disordered" evidence="1">
    <location>
        <begin position="111"/>
        <end position="131"/>
    </location>
</feature>
<keyword evidence="3" id="KW-1185">Reference proteome</keyword>